<dbReference type="InterPro" id="IPR052165">
    <property type="entry name" value="Membrane_assoc_protease"/>
</dbReference>
<evidence type="ECO:0000313" key="8">
    <source>
        <dbReference type="Proteomes" id="UP000242949"/>
    </source>
</evidence>
<reference evidence="8" key="1">
    <citation type="submission" date="2016-09" db="EMBL/GenBank/DDBJ databases">
        <authorList>
            <person name="Varghese N."/>
            <person name="Submissions S."/>
        </authorList>
    </citation>
    <scope>NUCLEOTIDE SEQUENCE [LARGE SCALE GENOMIC DNA]</scope>
    <source>
        <strain evidence="8">S5</strain>
    </source>
</reference>
<dbReference type="AlphaFoldDB" id="A0A1G6HXR9"/>
<keyword evidence="8" id="KW-1185">Reference proteome</keyword>
<dbReference type="OrthoDB" id="9806253at2"/>
<dbReference type="PANTHER" id="PTHR33507:SF3">
    <property type="entry name" value="INNER MEMBRANE PROTEIN YBBJ"/>
    <property type="match status" value="1"/>
</dbReference>
<evidence type="ECO:0000256" key="3">
    <source>
        <dbReference type="ARBA" id="ARBA00022989"/>
    </source>
</evidence>
<evidence type="ECO:0000256" key="5">
    <source>
        <dbReference type="SAM" id="Phobius"/>
    </source>
</evidence>
<gene>
    <name evidence="7" type="ORF">SAMN05421734_103270</name>
</gene>
<feature type="transmembrane region" description="Helical" evidence="5">
    <location>
        <begin position="101"/>
        <end position="120"/>
    </location>
</feature>
<name>A0A1G6HXR9_9BACI</name>
<dbReference type="InterPro" id="IPR012340">
    <property type="entry name" value="NA-bd_OB-fold"/>
</dbReference>
<dbReference type="Pfam" id="PF01957">
    <property type="entry name" value="NfeD"/>
    <property type="match status" value="1"/>
</dbReference>
<dbReference type="GO" id="GO:0005886">
    <property type="term" value="C:plasma membrane"/>
    <property type="evidence" value="ECO:0007669"/>
    <property type="project" value="TreeGrafter"/>
</dbReference>
<dbReference type="STRING" id="1612202.SAMN05421734_103270"/>
<dbReference type="Gene3D" id="2.40.50.140">
    <property type="entry name" value="Nucleic acid-binding proteins"/>
    <property type="match status" value="1"/>
</dbReference>
<comment type="subcellular location">
    <subcellularLocation>
        <location evidence="1">Membrane</location>
        <topology evidence="1">Multi-pass membrane protein</topology>
    </subcellularLocation>
</comment>
<feature type="transmembrane region" description="Helical" evidence="5">
    <location>
        <begin position="6"/>
        <end position="22"/>
    </location>
</feature>
<dbReference type="EMBL" id="FMYI01000003">
    <property type="protein sequence ID" value="SDB98938.1"/>
    <property type="molecule type" value="Genomic_DNA"/>
</dbReference>
<keyword evidence="4 5" id="KW-0472">Membrane</keyword>
<dbReference type="PANTHER" id="PTHR33507">
    <property type="entry name" value="INNER MEMBRANE PROTEIN YBBJ"/>
    <property type="match status" value="1"/>
</dbReference>
<organism evidence="7 8">
    <name type="scientific">Pelagirhabdus alkalitolerans</name>
    <dbReference type="NCBI Taxonomy" id="1612202"/>
    <lineage>
        <taxon>Bacteria</taxon>
        <taxon>Bacillati</taxon>
        <taxon>Bacillota</taxon>
        <taxon>Bacilli</taxon>
        <taxon>Bacillales</taxon>
        <taxon>Bacillaceae</taxon>
        <taxon>Pelagirhabdus</taxon>
    </lineage>
</organism>
<feature type="transmembrane region" description="Helical" evidence="5">
    <location>
        <begin position="29"/>
        <end position="47"/>
    </location>
</feature>
<keyword evidence="2 5" id="KW-0812">Transmembrane</keyword>
<evidence type="ECO:0000259" key="6">
    <source>
        <dbReference type="Pfam" id="PF01957"/>
    </source>
</evidence>
<dbReference type="InterPro" id="IPR002810">
    <property type="entry name" value="NfeD-like_C"/>
</dbReference>
<protein>
    <recommendedName>
        <fullName evidence="6">NfeD-like C-terminal domain-containing protein</fullName>
    </recommendedName>
</protein>
<sequence length="209" mass="22885">MNVLAFDGLSFILVGLASLFLIGELLVKARGGFFVLGFIFITLYFMIYLDPSMVLTMSIIYFLGVILIFVDGQFINEGFLAGIGGLLMIISVGLSSPNWVVGLYAIIGVVIGGALSFLWLKWLPKRNMWTKITLVDSLTDDLGYSSMNVSYKGLIGEEGVCITDMRPIGTIKVKGNQYSAISNGHWIKKDTTIVVKQVDGTRILVEPAE</sequence>
<feature type="domain" description="NfeD-like C-terminal" evidence="6">
    <location>
        <begin position="152"/>
        <end position="207"/>
    </location>
</feature>
<dbReference type="SUPFAM" id="SSF141322">
    <property type="entry name" value="NfeD domain-like"/>
    <property type="match status" value="1"/>
</dbReference>
<evidence type="ECO:0000256" key="4">
    <source>
        <dbReference type="ARBA" id="ARBA00023136"/>
    </source>
</evidence>
<accession>A0A1G6HXR9</accession>
<evidence type="ECO:0000256" key="1">
    <source>
        <dbReference type="ARBA" id="ARBA00004141"/>
    </source>
</evidence>
<feature type="transmembrane region" description="Helical" evidence="5">
    <location>
        <begin position="77"/>
        <end position="95"/>
    </location>
</feature>
<evidence type="ECO:0000313" key="7">
    <source>
        <dbReference type="EMBL" id="SDB98938.1"/>
    </source>
</evidence>
<evidence type="ECO:0000256" key="2">
    <source>
        <dbReference type="ARBA" id="ARBA00022692"/>
    </source>
</evidence>
<dbReference type="Proteomes" id="UP000242949">
    <property type="component" value="Unassembled WGS sequence"/>
</dbReference>
<keyword evidence="3 5" id="KW-1133">Transmembrane helix</keyword>
<feature type="transmembrane region" description="Helical" evidence="5">
    <location>
        <begin position="53"/>
        <end position="70"/>
    </location>
</feature>
<proteinExistence type="predicted"/>